<dbReference type="SUPFAM" id="SSF46785">
    <property type="entry name" value="Winged helix' DNA-binding domain"/>
    <property type="match status" value="1"/>
</dbReference>
<proteinExistence type="predicted"/>
<dbReference type="EMBL" id="JAWJZY010000002">
    <property type="protein sequence ID" value="MEE8658824.1"/>
    <property type="molecule type" value="Genomic_DNA"/>
</dbReference>
<sequence length="101" mass="11343">MSVKVSIEEDRRKKVIDALAQMRDGLLSEDVILRAVLQTGRDTDRDTMRADLTFLERAGCVLVTKLEIINGEIWRVQLTDDGLRASQGHLLVAGVARRVVR</sequence>
<dbReference type="RefSeq" id="WP_394818700.1">
    <property type="nucleotide sequence ID" value="NZ_JAWJZY010000001.1"/>
</dbReference>
<evidence type="ECO:0000313" key="3">
    <source>
        <dbReference type="Proteomes" id="UP001312908"/>
    </source>
</evidence>
<dbReference type="EMBL" id="JAWJZY010000001">
    <property type="protein sequence ID" value="MEE8657689.1"/>
    <property type="molecule type" value="Genomic_DNA"/>
</dbReference>
<gene>
    <name evidence="2" type="primary">arsR</name>
    <name evidence="1" type="ORF">DOFOFD_01500</name>
    <name evidence="2" type="ORF">DOFOFD_07350</name>
</gene>
<name>A0ABU7U1R9_9PROT</name>
<dbReference type="InterPro" id="IPR036390">
    <property type="entry name" value="WH_DNA-bd_sf"/>
</dbReference>
<accession>A0ABU7U1R9</accession>
<comment type="caution">
    <text evidence="2">The sequence shown here is derived from an EMBL/GenBank/DDBJ whole genome shotgun (WGS) entry which is preliminary data.</text>
</comment>
<organism evidence="2 3">
    <name type="scientific">Sorlinia euscelidii</name>
    <dbReference type="NCBI Taxonomy" id="3081148"/>
    <lineage>
        <taxon>Bacteria</taxon>
        <taxon>Pseudomonadati</taxon>
        <taxon>Pseudomonadota</taxon>
        <taxon>Alphaproteobacteria</taxon>
        <taxon>Acetobacterales</taxon>
        <taxon>Acetobacteraceae</taxon>
        <taxon>Sorlinia</taxon>
    </lineage>
</organism>
<protein>
    <submittedName>
        <fullName evidence="2">ArsR family transcriptional regulator</fullName>
    </submittedName>
</protein>
<dbReference type="Proteomes" id="UP001312908">
    <property type="component" value="Unassembled WGS sequence"/>
</dbReference>
<evidence type="ECO:0000313" key="2">
    <source>
        <dbReference type="EMBL" id="MEE8658824.1"/>
    </source>
</evidence>
<keyword evidence="3" id="KW-1185">Reference proteome</keyword>
<evidence type="ECO:0000313" key="1">
    <source>
        <dbReference type="EMBL" id="MEE8657689.1"/>
    </source>
</evidence>
<reference evidence="2 3" key="1">
    <citation type="submission" date="2023-10" db="EMBL/GenBank/DDBJ databases">
        <title>Sorlinia euscelidii gen. nov., sp. nov., an acetic acid bacteria isolated from the gut of Euscelidius variegatus emitter.</title>
        <authorList>
            <person name="Michoud G."/>
            <person name="Marasco R."/>
            <person name="Seferji K."/>
            <person name="Gonella E."/>
            <person name="Garuglieri E."/>
            <person name="Alma A."/>
            <person name="Mapelli F."/>
            <person name="Borin S."/>
            <person name="Daffonchio D."/>
            <person name="Crotti E."/>
        </authorList>
    </citation>
    <scope>NUCLEOTIDE SEQUENCE [LARGE SCALE GENOMIC DNA]</scope>
    <source>
        <strain evidence="2 3">EV16P</strain>
    </source>
</reference>